<dbReference type="EMBL" id="QQBH01000009">
    <property type="protein sequence ID" value="RDD88020.1"/>
    <property type="molecule type" value="Genomic_DNA"/>
</dbReference>
<dbReference type="SUPFAM" id="SSF46689">
    <property type="entry name" value="Homeodomain-like"/>
    <property type="match status" value="2"/>
</dbReference>
<evidence type="ECO:0000256" key="2">
    <source>
        <dbReference type="ARBA" id="ARBA00023125"/>
    </source>
</evidence>
<evidence type="ECO:0000256" key="1">
    <source>
        <dbReference type="ARBA" id="ARBA00023015"/>
    </source>
</evidence>
<reference evidence="6 7" key="1">
    <citation type="submission" date="2018-07" db="EMBL/GenBank/DDBJ databases">
        <title>Genome guided investigation of antibiotics producing actinomycetales strain isolated from a Macau mangrove ecosystem.</title>
        <authorList>
            <person name="Hu D."/>
        </authorList>
    </citation>
    <scope>NUCLEOTIDE SEQUENCE [LARGE SCALE GENOMIC DNA]</scope>
    <source>
        <strain evidence="6 7">2297</strain>
    </source>
</reference>
<dbReference type="Pfam" id="PF12852">
    <property type="entry name" value="Cupin_6"/>
    <property type="match status" value="1"/>
</dbReference>
<dbReference type="InterPro" id="IPR037923">
    <property type="entry name" value="HTH-like"/>
</dbReference>
<dbReference type="SMART" id="SM00342">
    <property type="entry name" value="HTH_ARAC"/>
    <property type="match status" value="1"/>
</dbReference>
<dbReference type="InterPro" id="IPR050204">
    <property type="entry name" value="AraC_XylS_family_regulators"/>
</dbReference>
<dbReference type="InterPro" id="IPR009057">
    <property type="entry name" value="Homeodomain-like_sf"/>
</dbReference>
<dbReference type="InterPro" id="IPR018062">
    <property type="entry name" value="HTH_AraC-typ_CS"/>
</dbReference>
<dbReference type="PROSITE" id="PS00041">
    <property type="entry name" value="HTH_ARAC_FAMILY_1"/>
    <property type="match status" value="1"/>
</dbReference>
<evidence type="ECO:0000256" key="3">
    <source>
        <dbReference type="ARBA" id="ARBA00023159"/>
    </source>
</evidence>
<dbReference type="Pfam" id="PF12833">
    <property type="entry name" value="HTH_18"/>
    <property type="match status" value="1"/>
</dbReference>
<keyword evidence="2" id="KW-0238">DNA-binding</keyword>
<dbReference type="GO" id="GO:0043565">
    <property type="term" value="F:sequence-specific DNA binding"/>
    <property type="evidence" value="ECO:0007669"/>
    <property type="project" value="InterPro"/>
</dbReference>
<dbReference type="PANTHER" id="PTHR46796:SF7">
    <property type="entry name" value="ARAC FAMILY TRANSCRIPTIONAL REGULATOR"/>
    <property type="match status" value="1"/>
</dbReference>
<name>A0A369V7Z5_9ACTN</name>
<keyword evidence="1" id="KW-0805">Transcription regulation</keyword>
<organism evidence="6 7">
    <name type="scientific">Streptomyces parvulus</name>
    <dbReference type="NCBI Taxonomy" id="146923"/>
    <lineage>
        <taxon>Bacteria</taxon>
        <taxon>Bacillati</taxon>
        <taxon>Actinomycetota</taxon>
        <taxon>Actinomycetes</taxon>
        <taxon>Kitasatosporales</taxon>
        <taxon>Streptomycetaceae</taxon>
        <taxon>Streptomyces</taxon>
    </lineage>
</organism>
<dbReference type="AlphaFoldDB" id="A0A369V7Z5"/>
<protein>
    <submittedName>
        <fullName evidence="6">AraC family transcriptional regulator</fullName>
    </submittedName>
</protein>
<keyword evidence="4" id="KW-0804">Transcription</keyword>
<dbReference type="GO" id="GO:0003700">
    <property type="term" value="F:DNA-binding transcription factor activity"/>
    <property type="evidence" value="ECO:0007669"/>
    <property type="project" value="InterPro"/>
</dbReference>
<feature type="domain" description="HTH araC/xylS-type" evidence="5">
    <location>
        <begin position="208"/>
        <end position="306"/>
    </location>
</feature>
<evidence type="ECO:0000313" key="6">
    <source>
        <dbReference type="EMBL" id="RDD88020.1"/>
    </source>
</evidence>
<dbReference type="SUPFAM" id="SSF51215">
    <property type="entry name" value="Regulatory protein AraC"/>
    <property type="match status" value="1"/>
</dbReference>
<dbReference type="OrthoDB" id="241790at2"/>
<dbReference type="Proteomes" id="UP000253742">
    <property type="component" value="Unassembled WGS sequence"/>
</dbReference>
<dbReference type="InterPro" id="IPR018060">
    <property type="entry name" value="HTH_AraC"/>
</dbReference>
<dbReference type="PROSITE" id="PS01124">
    <property type="entry name" value="HTH_ARAC_FAMILY_2"/>
    <property type="match status" value="1"/>
</dbReference>
<keyword evidence="3" id="KW-0010">Activator</keyword>
<dbReference type="RefSeq" id="WP_114529486.1">
    <property type="nucleotide sequence ID" value="NZ_QQBH01000009.1"/>
</dbReference>
<dbReference type="Gene3D" id="1.10.10.60">
    <property type="entry name" value="Homeodomain-like"/>
    <property type="match status" value="2"/>
</dbReference>
<evidence type="ECO:0000313" key="7">
    <source>
        <dbReference type="Proteomes" id="UP000253742"/>
    </source>
</evidence>
<dbReference type="PANTHER" id="PTHR46796">
    <property type="entry name" value="HTH-TYPE TRANSCRIPTIONAL ACTIVATOR RHAS-RELATED"/>
    <property type="match status" value="1"/>
</dbReference>
<accession>A0A369V7Z5</accession>
<proteinExistence type="predicted"/>
<dbReference type="InterPro" id="IPR032783">
    <property type="entry name" value="AraC_lig"/>
</dbReference>
<evidence type="ECO:0000256" key="4">
    <source>
        <dbReference type="ARBA" id="ARBA00023163"/>
    </source>
</evidence>
<evidence type="ECO:0000259" key="5">
    <source>
        <dbReference type="PROSITE" id="PS01124"/>
    </source>
</evidence>
<sequence>MGDDVLTALLRPLWLIDIFHSVWEAGGSWGVKGEADSCAVVHHMVRGGCVIAFEDGSGPVELHEGDLAIFPHGTAHSFSAERGAPTTPLSALVPTVRPGESGLVRVGAPPYGTTMLCASLRYSPLAGPGLYGELPRIIVLRRPMLEREPLLMSTLAVLPSEIARTAPGARLVALRAFETVFVLSLRVALEQLTEESPALRALRHRGISKALMAMHGSYAEPWTVETLARRAGMSRSAFSQQFRELVGDTPMRHLTSRRLQEARRLLSETGVAQREIAERVGYRSQVGFHLAFRREFDVTPGAFRSDRGERAVRGEDSGGR</sequence>
<gene>
    <name evidence="6" type="ORF">DVZ84_16150</name>
</gene>
<comment type="caution">
    <text evidence="6">The sequence shown here is derived from an EMBL/GenBank/DDBJ whole genome shotgun (WGS) entry which is preliminary data.</text>
</comment>